<proteinExistence type="predicted"/>
<feature type="region of interest" description="Disordered" evidence="1">
    <location>
        <begin position="232"/>
        <end position="259"/>
    </location>
</feature>
<protein>
    <submittedName>
        <fullName evidence="2">Uncharacterized protein</fullName>
    </submittedName>
</protein>
<sequence>MYAHRSTVPPLYINTVQRITRASSHPLQVLLTLDIARTLLQYSALVATNEQLRTPPIARFPSIYLHPPLGPGGVPWSDEHAAPRRVRDVAFENARAPPRASNSRPPALCALLLLSPILLHPNLRLRIGMSRIFTLQLRRWAPTIQTKNVTRALPSQFTHLILSLRSYLLRLAARILVPSPPSPPSPSLESCCFLKTRGQRGLRRRVYTHSKLYSPPRHPALSCRSAPGLKWAAEADPADDEKEERKKTDGICTPGFHPQ</sequence>
<evidence type="ECO:0000313" key="2">
    <source>
        <dbReference type="EMBL" id="KAJ7348041.1"/>
    </source>
</evidence>
<dbReference type="AlphaFoldDB" id="A0AAD7A268"/>
<evidence type="ECO:0000313" key="3">
    <source>
        <dbReference type="Proteomes" id="UP001218218"/>
    </source>
</evidence>
<accession>A0AAD7A268</accession>
<reference evidence="2" key="1">
    <citation type="submission" date="2023-03" db="EMBL/GenBank/DDBJ databases">
        <title>Massive genome expansion in bonnet fungi (Mycena s.s.) driven by repeated elements and novel gene families across ecological guilds.</title>
        <authorList>
            <consortium name="Lawrence Berkeley National Laboratory"/>
            <person name="Harder C.B."/>
            <person name="Miyauchi S."/>
            <person name="Viragh M."/>
            <person name="Kuo A."/>
            <person name="Thoen E."/>
            <person name="Andreopoulos B."/>
            <person name="Lu D."/>
            <person name="Skrede I."/>
            <person name="Drula E."/>
            <person name="Henrissat B."/>
            <person name="Morin E."/>
            <person name="Kohler A."/>
            <person name="Barry K."/>
            <person name="LaButti K."/>
            <person name="Morin E."/>
            <person name="Salamov A."/>
            <person name="Lipzen A."/>
            <person name="Mereny Z."/>
            <person name="Hegedus B."/>
            <person name="Baldrian P."/>
            <person name="Stursova M."/>
            <person name="Weitz H."/>
            <person name="Taylor A."/>
            <person name="Grigoriev I.V."/>
            <person name="Nagy L.G."/>
            <person name="Martin F."/>
            <person name="Kauserud H."/>
        </authorList>
    </citation>
    <scope>NUCLEOTIDE SEQUENCE</scope>
    <source>
        <strain evidence="2">CBHHK002</strain>
    </source>
</reference>
<evidence type="ECO:0000256" key="1">
    <source>
        <dbReference type="SAM" id="MobiDB-lite"/>
    </source>
</evidence>
<gene>
    <name evidence="2" type="ORF">DFH08DRAFT_960403</name>
</gene>
<name>A0AAD7A268_9AGAR</name>
<comment type="caution">
    <text evidence="2">The sequence shown here is derived from an EMBL/GenBank/DDBJ whole genome shotgun (WGS) entry which is preliminary data.</text>
</comment>
<organism evidence="2 3">
    <name type="scientific">Mycena albidolilacea</name>
    <dbReference type="NCBI Taxonomy" id="1033008"/>
    <lineage>
        <taxon>Eukaryota</taxon>
        <taxon>Fungi</taxon>
        <taxon>Dikarya</taxon>
        <taxon>Basidiomycota</taxon>
        <taxon>Agaricomycotina</taxon>
        <taxon>Agaricomycetes</taxon>
        <taxon>Agaricomycetidae</taxon>
        <taxon>Agaricales</taxon>
        <taxon>Marasmiineae</taxon>
        <taxon>Mycenaceae</taxon>
        <taxon>Mycena</taxon>
    </lineage>
</organism>
<dbReference type="Proteomes" id="UP001218218">
    <property type="component" value="Unassembled WGS sequence"/>
</dbReference>
<dbReference type="EMBL" id="JARIHO010000018">
    <property type="protein sequence ID" value="KAJ7348041.1"/>
    <property type="molecule type" value="Genomic_DNA"/>
</dbReference>
<keyword evidence="3" id="KW-1185">Reference proteome</keyword>